<feature type="region of interest" description="Disordered" evidence="1">
    <location>
        <begin position="1"/>
        <end position="146"/>
    </location>
</feature>
<dbReference type="PANTHER" id="PTHR37728:SF1">
    <property type="entry name" value="OS06G0132300 PROTEIN"/>
    <property type="match status" value="1"/>
</dbReference>
<dbReference type="RefSeq" id="XP_011100665.1">
    <property type="nucleotide sequence ID" value="XM_011102363.2"/>
</dbReference>
<dbReference type="AlphaFoldDB" id="A0A6I9UMX5"/>
<dbReference type="PANTHER" id="PTHR37728">
    <property type="entry name" value="BNAA04G26730D PROTEIN"/>
    <property type="match status" value="1"/>
</dbReference>
<evidence type="ECO:0000313" key="2">
    <source>
        <dbReference type="Proteomes" id="UP000504604"/>
    </source>
</evidence>
<evidence type="ECO:0000313" key="3">
    <source>
        <dbReference type="RefSeq" id="XP_011100665.1"/>
    </source>
</evidence>
<evidence type="ECO:0000256" key="1">
    <source>
        <dbReference type="SAM" id="MobiDB-lite"/>
    </source>
</evidence>
<proteinExistence type="predicted"/>
<dbReference type="InParanoid" id="A0A6I9UMX5"/>
<dbReference type="OrthoDB" id="914058at2759"/>
<dbReference type="Proteomes" id="UP000504604">
    <property type="component" value="Unplaced"/>
</dbReference>
<reference evidence="3" key="1">
    <citation type="submission" date="2025-08" db="UniProtKB">
        <authorList>
            <consortium name="RefSeq"/>
        </authorList>
    </citation>
    <scope>IDENTIFICATION</scope>
</reference>
<accession>A0A6I9UMX5</accession>
<dbReference type="KEGG" id="sind:105178826"/>
<gene>
    <name evidence="3" type="primary">LOC105178826</name>
</gene>
<feature type="compositionally biased region" description="Low complexity" evidence="1">
    <location>
        <begin position="83"/>
        <end position="92"/>
    </location>
</feature>
<organism evidence="2 3">
    <name type="scientific">Sesamum indicum</name>
    <name type="common">Oriental sesame</name>
    <name type="synonym">Sesamum orientale</name>
    <dbReference type="NCBI Taxonomy" id="4182"/>
    <lineage>
        <taxon>Eukaryota</taxon>
        <taxon>Viridiplantae</taxon>
        <taxon>Streptophyta</taxon>
        <taxon>Embryophyta</taxon>
        <taxon>Tracheophyta</taxon>
        <taxon>Spermatophyta</taxon>
        <taxon>Magnoliopsida</taxon>
        <taxon>eudicotyledons</taxon>
        <taxon>Gunneridae</taxon>
        <taxon>Pentapetalae</taxon>
        <taxon>asterids</taxon>
        <taxon>lamiids</taxon>
        <taxon>Lamiales</taxon>
        <taxon>Pedaliaceae</taxon>
        <taxon>Sesamum</taxon>
    </lineage>
</organism>
<protein>
    <submittedName>
        <fullName evidence="3">Uncharacterized protein LOC105178826</fullName>
    </submittedName>
</protein>
<name>A0A6I9UMX5_SESIN</name>
<dbReference type="GeneID" id="105178826"/>
<keyword evidence="2" id="KW-1185">Reference proteome</keyword>
<sequence length="172" mass="19308">MWAALPLQPPKPWPLNALSTTKPPPLHSVPIANRQNGGEMGGPRQVVVTALNSNKPQHRNATKSRIESEPPPPLEKQEKLEEQQQQQQRQRQLSGADVLMALERATADKTKKKKARRNTGGLSRGRNSAGTAKQETSNFSDVRPLCIKPEWSDRLEELERRLQQLAHSQGHR</sequence>
<feature type="compositionally biased region" description="Polar residues" evidence="1">
    <location>
        <begin position="125"/>
        <end position="140"/>
    </location>
</feature>